<protein>
    <recommendedName>
        <fullName evidence="3">Capsule polysaccharide biosynthesis protein</fullName>
    </recommendedName>
</protein>
<dbReference type="SUPFAM" id="SSF53448">
    <property type="entry name" value="Nucleotide-diphospho-sugar transferases"/>
    <property type="match status" value="1"/>
</dbReference>
<sequence length="408" mass="46302">MKIVTPGIVQRPAHEQDGRTDAELVHYLKNPPPVTHERNVWAFWDGGFDAMKPWTQRNVLGWIRRQGPSWDVRVLDMVTTESGSISPTHAHRFIDPTYLPDCFNAGTMAGPTKGQHASDMVRLPLLYLHGGVWLDVGAILFRSFDDMFWRQLEDPACPFEMAVTLLQMRKYAGQCLTGFVGARRGNPFVERWMRVWREMWKGRTHCAGLHEHPLVPPEGKAVRVLDMGGEPGALDAGVMTDYLALNMAYERVRLLVDPRDGGGGGWDGPTYYRERVHLLDGIDEMWKSHEMRRMDELFPLLSLPFRPETAETDPEQKSAADWVGYILANSSMAKFSQGYWQPGAPVPLAMLWGMLENEGADMKEGTWAAYLRWASLTCEQTRFQGRCLESLTLPAEQYEVIHKGLLEA</sequence>
<keyword evidence="2" id="KW-1185">Reference proteome</keyword>
<dbReference type="Gene3D" id="3.90.550.20">
    <property type="match status" value="1"/>
</dbReference>
<organism evidence="1 2">
    <name type="scientific">Apiospora saccharicola</name>
    <dbReference type="NCBI Taxonomy" id="335842"/>
    <lineage>
        <taxon>Eukaryota</taxon>
        <taxon>Fungi</taxon>
        <taxon>Dikarya</taxon>
        <taxon>Ascomycota</taxon>
        <taxon>Pezizomycotina</taxon>
        <taxon>Sordariomycetes</taxon>
        <taxon>Xylariomycetidae</taxon>
        <taxon>Amphisphaeriales</taxon>
        <taxon>Apiosporaceae</taxon>
        <taxon>Apiospora</taxon>
    </lineage>
</organism>
<accession>A0ABR1US01</accession>
<dbReference type="InterPro" id="IPR008441">
    <property type="entry name" value="AfumC-like_glycosyl_Trfase"/>
</dbReference>
<evidence type="ECO:0000313" key="2">
    <source>
        <dbReference type="Proteomes" id="UP001446871"/>
    </source>
</evidence>
<gene>
    <name evidence="1" type="ORF">PG996_010549</name>
</gene>
<dbReference type="Pfam" id="PF05704">
    <property type="entry name" value="Caps_synth"/>
    <property type="match status" value="1"/>
</dbReference>
<evidence type="ECO:0008006" key="3">
    <source>
        <dbReference type="Google" id="ProtNLM"/>
    </source>
</evidence>
<proteinExistence type="predicted"/>
<reference evidence="1 2" key="1">
    <citation type="submission" date="2023-01" db="EMBL/GenBank/DDBJ databases">
        <title>Analysis of 21 Apiospora genomes using comparative genomics revels a genus with tremendous synthesis potential of carbohydrate active enzymes and secondary metabolites.</title>
        <authorList>
            <person name="Sorensen T."/>
        </authorList>
    </citation>
    <scope>NUCLEOTIDE SEQUENCE [LARGE SCALE GENOMIC DNA]</scope>
    <source>
        <strain evidence="1 2">CBS 83171</strain>
    </source>
</reference>
<name>A0ABR1US01_9PEZI</name>
<evidence type="ECO:0000313" key="1">
    <source>
        <dbReference type="EMBL" id="KAK8060619.1"/>
    </source>
</evidence>
<dbReference type="InterPro" id="IPR029044">
    <property type="entry name" value="Nucleotide-diphossugar_trans"/>
</dbReference>
<dbReference type="Proteomes" id="UP001446871">
    <property type="component" value="Unassembled WGS sequence"/>
</dbReference>
<dbReference type="EMBL" id="JAQQWM010000006">
    <property type="protein sequence ID" value="KAK8060619.1"/>
    <property type="molecule type" value="Genomic_DNA"/>
</dbReference>
<comment type="caution">
    <text evidence="1">The sequence shown here is derived from an EMBL/GenBank/DDBJ whole genome shotgun (WGS) entry which is preliminary data.</text>
</comment>